<organism evidence="4 5">
    <name type="scientific">Cognatishimia activa</name>
    <dbReference type="NCBI Taxonomy" id="1715691"/>
    <lineage>
        <taxon>Bacteria</taxon>
        <taxon>Pseudomonadati</taxon>
        <taxon>Pseudomonadota</taxon>
        <taxon>Alphaproteobacteria</taxon>
        <taxon>Rhodobacterales</taxon>
        <taxon>Paracoccaceae</taxon>
        <taxon>Cognatishimia</taxon>
    </lineage>
</organism>
<dbReference type="Proteomes" id="UP000051184">
    <property type="component" value="Unassembled WGS sequence"/>
</dbReference>
<evidence type="ECO:0000256" key="2">
    <source>
        <dbReference type="SAM" id="SignalP"/>
    </source>
</evidence>
<evidence type="ECO:0000313" key="4">
    <source>
        <dbReference type="EMBL" id="CUK25868.1"/>
    </source>
</evidence>
<feature type="chain" id="PRO_5006065512" evidence="2">
    <location>
        <begin position="21"/>
        <end position="261"/>
    </location>
</feature>
<keyword evidence="5" id="KW-1185">Reference proteome</keyword>
<evidence type="ECO:0000256" key="1">
    <source>
        <dbReference type="ARBA" id="ARBA00009387"/>
    </source>
</evidence>
<name>A0A0P1IQI5_9RHOB</name>
<evidence type="ECO:0000259" key="3">
    <source>
        <dbReference type="Pfam" id="PF01464"/>
    </source>
</evidence>
<feature type="domain" description="Transglycosylase SLT" evidence="3">
    <location>
        <begin position="58"/>
        <end position="183"/>
    </location>
</feature>
<sequence>MLIRALTVLLGLALATSAQADLFNNLYASLKTDPQSLTVQQEETPTRETTGAQCIAAILEAEQRYDIPGNLLLAIGIQEAGRSGPAGLAVWPWTVNANGEGAFFSTREDAQAWVREKQAQGINSIDVGCMQINLRWHGDQFAHQDAAFDPWQNADYAARFLVGLYQETGSWSKAAGRYHSATEVHQNRYLESLGHNRQVVGRNIERLTALARSFVPVEVAEVVVPKAPPPPVFWSSSESGGYSIYSNNPVRPMLPAYEEFF</sequence>
<dbReference type="STRING" id="1715691.TA5113_01905"/>
<dbReference type="RefSeq" id="WP_058314826.1">
    <property type="nucleotide sequence ID" value="NZ_CYTO01000019.1"/>
</dbReference>
<comment type="similarity">
    <text evidence="1">Belongs to the virb1 family.</text>
</comment>
<dbReference type="OrthoDB" id="5945995at2"/>
<dbReference type="EMBL" id="CYUE01000018">
    <property type="protein sequence ID" value="CUK25868.1"/>
    <property type="molecule type" value="Genomic_DNA"/>
</dbReference>
<dbReference type="Gene3D" id="1.10.530.10">
    <property type="match status" value="1"/>
</dbReference>
<dbReference type="Pfam" id="PF01464">
    <property type="entry name" value="SLT"/>
    <property type="match status" value="1"/>
</dbReference>
<dbReference type="SUPFAM" id="SSF53955">
    <property type="entry name" value="Lysozyme-like"/>
    <property type="match status" value="1"/>
</dbReference>
<proteinExistence type="inferred from homology"/>
<accession>A0A0P1IQI5</accession>
<dbReference type="AlphaFoldDB" id="A0A0P1IQI5"/>
<dbReference type="InterPro" id="IPR023346">
    <property type="entry name" value="Lysozyme-like_dom_sf"/>
</dbReference>
<dbReference type="InterPro" id="IPR008258">
    <property type="entry name" value="Transglycosylase_SLT_dom_1"/>
</dbReference>
<keyword evidence="2" id="KW-0732">Signal</keyword>
<feature type="signal peptide" evidence="2">
    <location>
        <begin position="1"/>
        <end position="20"/>
    </location>
</feature>
<gene>
    <name evidence="4" type="ORF">TA5114_01672</name>
</gene>
<evidence type="ECO:0000313" key="5">
    <source>
        <dbReference type="Proteomes" id="UP000051184"/>
    </source>
</evidence>
<protein>
    <submittedName>
        <fullName evidence="4">Transglycosylase SLT domain protein</fullName>
    </submittedName>
</protein>
<reference evidence="5" key="1">
    <citation type="submission" date="2015-09" db="EMBL/GenBank/DDBJ databases">
        <authorList>
            <person name="Rodrigo-Torres Lidia"/>
            <person name="Arahal R.David."/>
        </authorList>
    </citation>
    <scope>NUCLEOTIDE SEQUENCE [LARGE SCALE GENOMIC DNA]</scope>
    <source>
        <strain evidence="5">CECT 5114</strain>
    </source>
</reference>